<organism evidence="11 12">
    <name type="scientific">Mucilaginibacter litoreus</name>
    <dbReference type="NCBI Taxonomy" id="1048221"/>
    <lineage>
        <taxon>Bacteria</taxon>
        <taxon>Pseudomonadati</taxon>
        <taxon>Bacteroidota</taxon>
        <taxon>Sphingobacteriia</taxon>
        <taxon>Sphingobacteriales</taxon>
        <taxon>Sphingobacteriaceae</taxon>
        <taxon>Mucilaginibacter</taxon>
    </lineage>
</organism>
<feature type="domain" description="Peptidase M16 C-terminal" evidence="10">
    <location>
        <begin position="203"/>
        <end position="382"/>
    </location>
</feature>
<evidence type="ECO:0000313" key="11">
    <source>
        <dbReference type="EMBL" id="MFD0792051.1"/>
    </source>
</evidence>
<evidence type="ECO:0000256" key="7">
    <source>
        <dbReference type="ARBA" id="ARBA00023049"/>
    </source>
</evidence>
<evidence type="ECO:0000256" key="6">
    <source>
        <dbReference type="ARBA" id="ARBA00022833"/>
    </source>
</evidence>
<evidence type="ECO:0000256" key="4">
    <source>
        <dbReference type="ARBA" id="ARBA00022723"/>
    </source>
</evidence>
<dbReference type="InterPro" id="IPR011765">
    <property type="entry name" value="Pept_M16_N"/>
</dbReference>
<sequence>MNFKKLMIALPFLGWGIVTRAQSIPLDPTVRTGKLANGFTYFIRKNVEPQKRATLYLVVKAGSILEKDNQLGLAHFMEHMSFNGTKHFPKNELVEYLQRSGIRFGADLNAYTSFDETVYQLPIPTDNAELLKNGLQIMRDWAGEATLDPVEIDKERGVVIEEKRLRKGAGERLQAALYPFQTNNSRYSLRMPIGSEKVLTSFKKPDILSFYKDWYRPDLEAIIVVGDVDVAVIEKQVKALFSGMKNPAVSRPRTEYKASLLNRSRFLALTDRELSQVAVEIDYKTNSLPQGTKEQCRQNLLRNVCSQLLAGRLAELSKSPDAPVLNASGGYQPVIKGIDALSVEYTAKEGKVKEGFDFVYGALKQLKQFGFTGSEIERVKTAYLSQLEGLEREKDRQSSTDLADELKRHFLNKEPAPGIAYELGLVKQLLPGITAELIRKEIGSLISDKNRDVVITGPESKKAVLPTESTINSWIAALDQKSDLPYADKAASGGILSQAPVAGKVVSESKDESLGIITWKLSNGAKVVLKPTTYKNDEILFNAFSPGGTSLYSDKDFQSAANAAGLVAASGLGEHDYLSLPKLLTGKQVGVQPAIGERSEGFSGASSKADLKTAMELLYSFFTEPRKDSAVYNMIISHSSEAIAGRYSSPQAVFQDTVAGVLSNYNVRRTGPSLDKIRSISLDRAFEIYKERFADAGDFTFVFAGSFTPEEIRPLVEQYIASLPGGGVSEKARDPGIRMPSGNIRKTVYAGSEDKATVVMLYHGDFVFSPEETTRLSALKDVVQFRMVERLREQEGGAYAPSVSFAREHDSSDRYQITISFGCAPANVDKLIAAAKEEIQKIKTSGGVSADDLQKFKAEESRQLELSLQSNGYWLSYLTTKLQNGEDTHSILGQQQRIAGVGAAEIQAAAKQYLTEDLLEFVLVPKK</sequence>
<feature type="domain" description="Peptidase M16 C-terminal" evidence="10">
    <location>
        <begin position="680"/>
        <end position="858"/>
    </location>
</feature>
<dbReference type="Proteomes" id="UP001597010">
    <property type="component" value="Unassembled WGS sequence"/>
</dbReference>
<dbReference type="PANTHER" id="PTHR43690">
    <property type="entry name" value="NARDILYSIN"/>
    <property type="match status" value="1"/>
</dbReference>
<comment type="similarity">
    <text evidence="2 8">Belongs to the peptidase M16 family.</text>
</comment>
<evidence type="ECO:0000256" key="3">
    <source>
        <dbReference type="ARBA" id="ARBA00022670"/>
    </source>
</evidence>
<dbReference type="InterPro" id="IPR011249">
    <property type="entry name" value="Metalloenz_LuxS/M16"/>
</dbReference>
<protein>
    <submittedName>
        <fullName evidence="11">M16 family metallopeptidase</fullName>
    </submittedName>
</protein>
<evidence type="ECO:0000259" key="10">
    <source>
        <dbReference type="Pfam" id="PF05193"/>
    </source>
</evidence>
<dbReference type="Pfam" id="PF00675">
    <property type="entry name" value="Peptidase_M16"/>
    <property type="match status" value="1"/>
</dbReference>
<feature type="domain" description="Peptidase M16 N-terminal" evidence="9">
    <location>
        <begin position="45"/>
        <end position="162"/>
    </location>
</feature>
<dbReference type="InterPro" id="IPR007863">
    <property type="entry name" value="Peptidase_M16_C"/>
</dbReference>
<dbReference type="Gene3D" id="3.30.830.10">
    <property type="entry name" value="Metalloenzyme, LuxS/M16 peptidase-like"/>
    <property type="match status" value="4"/>
</dbReference>
<dbReference type="EMBL" id="JBHTHZ010000001">
    <property type="protein sequence ID" value="MFD0792051.1"/>
    <property type="molecule type" value="Genomic_DNA"/>
</dbReference>
<evidence type="ECO:0000313" key="12">
    <source>
        <dbReference type="Proteomes" id="UP001597010"/>
    </source>
</evidence>
<keyword evidence="7" id="KW-0482">Metalloprotease</keyword>
<dbReference type="Pfam" id="PF05193">
    <property type="entry name" value="Peptidase_M16_C"/>
    <property type="match status" value="2"/>
</dbReference>
<proteinExistence type="inferred from homology"/>
<comment type="caution">
    <text evidence="11">The sequence shown here is derived from an EMBL/GenBank/DDBJ whole genome shotgun (WGS) entry which is preliminary data.</text>
</comment>
<gene>
    <name evidence="11" type="ORF">ACFQZX_00400</name>
</gene>
<dbReference type="PANTHER" id="PTHR43690:SF34">
    <property type="entry name" value="ZINC PROTEASE PQQL-LIKE"/>
    <property type="match status" value="1"/>
</dbReference>
<evidence type="ECO:0000256" key="2">
    <source>
        <dbReference type="ARBA" id="ARBA00007261"/>
    </source>
</evidence>
<dbReference type="InterPro" id="IPR001431">
    <property type="entry name" value="Pept_M16_Zn_BS"/>
</dbReference>
<dbReference type="InterPro" id="IPR050626">
    <property type="entry name" value="Peptidase_M16"/>
</dbReference>
<keyword evidence="6" id="KW-0862">Zinc</keyword>
<dbReference type="PROSITE" id="PS00143">
    <property type="entry name" value="INSULINASE"/>
    <property type="match status" value="1"/>
</dbReference>
<evidence type="ECO:0000259" key="9">
    <source>
        <dbReference type="Pfam" id="PF00675"/>
    </source>
</evidence>
<keyword evidence="3" id="KW-0645">Protease</keyword>
<reference evidence="12" key="1">
    <citation type="journal article" date="2019" name="Int. J. Syst. Evol. Microbiol.">
        <title>The Global Catalogue of Microorganisms (GCM) 10K type strain sequencing project: providing services to taxonomists for standard genome sequencing and annotation.</title>
        <authorList>
            <consortium name="The Broad Institute Genomics Platform"/>
            <consortium name="The Broad Institute Genome Sequencing Center for Infectious Disease"/>
            <person name="Wu L."/>
            <person name="Ma J."/>
        </authorList>
    </citation>
    <scope>NUCLEOTIDE SEQUENCE [LARGE SCALE GENOMIC DNA]</scope>
    <source>
        <strain evidence="12">CCUG 61484</strain>
    </source>
</reference>
<dbReference type="RefSeq" id="WP_377110762.1">
    <property type="nucleotide sequence ID" value="NZ_JBHTHZ010000001.1"/>
</dbReference>
<accession>A0ABW3ANC2</accession>
<name>A0ABW3ANC2_9SPHI</name>
<comment type="cofactor">
    <cofactor evidence="1">
        <name>Zn(2+)</name>
        <dbReference type="ChEBI" id="CHEBI:29105"/>
    </cofactor>
</comment>
<dbReference type="SUPFAM" id="SSF63411">
    <property type="entry name" value="LuxS/MPP-like metallohydrolase"/>
    <property type="match status" value="4"/>
</dbReference>
<keyword evidence="4" id="KW-0479">Metal-binding</keyword>
<keyword evidence="5" id="KW-0378">Hydrolase</keyword>
<evidence type="ECO:0000256" key="1">
    <source>
        <dbReference type="ARBA" id="ARBA00001947"/>
    </source>
</evidence>
<evidence type="ECO:0000256" key="8">
    <source>
        <dbReference type="RuleBase" id="RU004447"/>
    </source>
</evidence>
<keyword evidence="12" id="KW-1185">Reference proteome</keyword>
<evidence type="ECO:0000256" key="5">
    <source>
        <dbReference type="ARBA" id="ARBA00022801"/>
    </source>
</evidence>